<gene>
    <name evidence="1" type="ORF">DPMN_139084</name>
</gene>
<evidence type="ECO:0000313" key="1">
    <source>
        <dbReference type="EMBL" id="KAH3810689.1"/>
    </source>
</evidence>
<evidence type="ECO:0000313" key="2">
    <source>
        <dbReference type="Proteomes" id="UP000828390"/>
    </source>
</evidence>
<reference evidence="1" key="1">
    <citation type="journal article" date="2019" name="bioRxiv">
        <title>The Genome of the Zebra Mussel, Dreissena polymorpha: A Resource for Invasive Species Research.</title>
        <authorList>
            <person name="McCartney M.A."/>
            <person name="Auch B."/>
            <person name="Kono T."/>
            <person name="Mallez S."/>
            <person name="Zhang Y."/>
            <person name="Obille A."/>
            <person name="Becker A."/>
            <person name="Abrahante J.E."/>
            <person name="Garbe J."/>
            <person name="Badalamenti J.P."/>
            <person name="Herman A."/>
            <person name="Mangelson H."/>
            <person name="Liachko I."/>
            <person name="Sullivan S."/>
            <person name="Sone E.D."/>
            <person name="Koren S."/>
            <person name="Silverstein K.A.T."/>
            <person name="Beckman K.B."/>
            <person name="Gohl D.M."/>
        </authorList>
    </citation>
    <scope>NUCLEOTIDE SEQUENCE</scope>
    <source>
        <strain evidence="1">Duluth1</strain>
        <tissue evidence="1">Whole animal</tissue>
    </source>
</reference>
<proteinExistence type="predicted"/>
<reference evidence="1" key="2">
    <citation type="submission" date="2020-11" db="EMBL/GenBank/DDBJ databases">
        <authorList>
            <person name="McCartney M.A."/>
            <person name="Auch B."/>
            <person name="Kono T."/>
            <person name="Mallez S."/>
            <person name="Becker A."/>
            <person name="Gohl D.M."/>
            <person name="Silverstein K.A.T."/>
            <person name="Koren S."/>
            <person name="Bechman K.B."/>
            <person name="Herman A."/>
            <person name="Abrahante J.E."/>
            <person name="Garbe J."/>
        </authorList>
    </citation>
    <scope>NUCLEOTIDE SEQUENCE</scope>
    <source>
        <strain evidence="1">Duluth1</strain>
        <tissue evidence="1">Whole animal</tissue>
    </source>
</reference>
<organism evidence="1 2">
    <name type="scientific">Dreissena polymorpha</name>
    <name type="common">Zebra mussel</name>
    <name type="synonym">Mytilus polymorpha</name>
    <dbReference type="NCBI Taxonomy" id="45954"/>
    <lineage>
        <taxon>Eukaryota</taxon>
        <taxon>Metazoa</taxon>
        <taxon>Spiralia</taxon>
        <taxon>Lophotrochozoa</taxon>
        <taxon>Mollusca</taxon>
        <taxon>Bivalvia</taxon>
        <taxon>Autobranchia</taxon>
        <taxon>Heteroconchia</taxon>
        <taxon>Euheterodonta</taxon>
        <taxon>Imparidentia</taxon>
        <taxon>Neoheterodontei</taxon>
        <taxon>Myida</taxon>
        <taxon>Dreissenoidea</taxon>
        <taxon>Dreissenidae</taxon>
        <taxon>Dreissena</taxon>
    </lineage>
</organism>
<sequence>MSKTSDPVCELRSKRQDGQCAWSLSAVSETEKQIKRVAFRRNRSETISIVRNQDITVSFKKFKQYLGQ</sequence>
<dbReference type="EMBL" id="JAIWYP010000006">
    <property type="protein sequence ID" value="KAH3810689.1"/>
    <property type="molecule type" value="Genomic_DNA"/>
</dbReference>
<accession>A0A9D4G7W4</accession>
<keyword evidence="2" id="KW-1185">Reference proteome</keyword>
<name>A0A9D4G7W4_DREPO</name>
<protein>
    <submittedName>
        <fullName evidence="1">Uncharacterized protein</fullName>
    </submittedName>
</protein>
<dbReference type="AlphaFoldDB" id="A0A9D4G7W4"/>
<dbReference type="Proteomes" id="UP000828390">
    <property type="component" value="Unassembled WGS sequence"/>
</dbReference>
<comment type="caution">
    <text evidence="1">The sequence shown here is derived from an EMBL/GenBank/DDBJ whole genome shotgun (WGS) entry which is preliminary data.</text>
</comment>